<proteinExistence type="predicted"/>
<protein>
    <submittedName>
        <fullName evidence="1">Uncharacterized protein</fullName>
    </submittedName>
</protein>
<accession>A0A4R8LY08</accession>
<evidence type="ECO:0000313" key="1">
    <source>
        <dbReference type="EMBL" id="TDY53031.1"/>
    </source>
</evidence>
<reference evidence="1 2" key="1">
    <citation type="submission" date="2019-03" db="EMBL/GenBank/DDBJ databases">
        <title>Genomic Encyclopedia of Type Strains, Phase III (KMG-III): the genomes of soil and plant-associated and newly described type strains.</title>
        <authorList>
            <person name="Whitman W."/>
        </authorList>
    </citation>
    <scope>NUCLEOTIDE SEQUENCE [LARGE SCALE GENOMIC DNA]</scope>
    <source>
        <strain evidence="1 2">LMG 29544</strain>
    </source>
</reference>
<dbReference type="Proteomes" id="UP000295509">
    <property type="component" value="Unassembled WGS sequence"/>
</dbReference>
<dbReference type="EMBL" id="SORE01000004">
    <property type="protein sequence ID" value="TDY53031.1"/>
    <property type="molecule type" value="Genomic_DNA"/>
</dbReference>
<name>A0A4R8LY08_9BURK</name>
<keyword evidence="2" id="KW-1185">Reference proteome</keyword>
<evidence type="ECO:0000313" key="2">
    <source>
        <dbReference type="Proteomes" id="UP000295509"/>
    </source>
</evidence>
<organism evidence="1 2">
    <name type="scientific">Paraburkholderia rhizosphaerae</name>
    <dbReference type="NCBI Taxonomy" id="480658"/>
    <lineage>
        <taxon>Bacteria</taxon>
        <taxon>Pseudomonadati</taxon>
        <taxon>Pseudomonadota</taxon>
        <taxon>Betaproteobacteria</taxon>
        <taxon>Burkholderiales</taxon>
        <taxon>Burkholderiaceae</taxon>
        <taxon>Paraburkholderia</taxon>
    </lineage>
</organism>
<gene>
    <name evidence="1" type="ORF">BX592_104319</name>
</gene>
<dbReference type="RefSeq" id="WP_134191042.1">
    <property type="nucleotide sequence ID" value="NZ_JBHLUW010000002.1"/>
</dbReference>
<dbReference type="AlphaFoldDB" id="A0A4R8LY08"/>
<comment type="caution">
    <text evidence="1">The sequence shown here is derived from an EMBL/GenBank/DDBJ whole genome shotgun (WGS) entry which is preliminary data.</text>
</comment>
<sequence>MKRVQSLKKTNRQPRVNDRYARLAMSTLNHCNRSIEQLHAISVLVATVLRKPAVIDDERRAEHTVLSLPLETVRDTSARSKRIAIWLPL</sequence>